<comment type="similarity">
    <text evidence="1 4">Belongs to the thiolase-like superfamily. Thiolase family.</text>
</comment>
<dbReference type="RefSeq" id="WP_259855569.1">
    <property type="nucleotide sequence ID" value="NZ_CP073720.1"/>
</dbReference>
<evidence type="ECO:0000256" key="2">
    <source>
        <dbReference type="ARBA" id="ARBA00022679"/>
    </source>
</evidence>
<evidence type="ECO:0000259" key="6">
    <source>
        <dbReference type="Pfam" id="PF02803"/>
    </source>
</evidence>
<dbReference type="SUPFAM" id="SSF53901">
    <property type="entry name" value="Thiolase-like"/>
    <property type="match status" value="2"/>
</dbReference>
<dbReference type="EC" id="2.3.1.9" evidence="7"/>
<reference evidence="7" key="2">
    <citation type="submission" date="2022-09" db="EMBL/GenBank/DDBJ databases">
        <title>Biosynthetic gene clusters of Dactylosporangioum fulvum.</title>
        <authorList>
            <person name="Caradec T."/>
        </authorList>
    </citation>
    <scope>NUCLEOTIDE SEQUENCE</scope>
    <source>
        <strain evidence="7">NRRL B-16292</strain>
    </source>
</reference>
<dbReference type="Pfam" id="PF00108">
    <property type="entry name" value="Thiolase_N"/>
    <property type="match status" value="1"/>
</dbReference>
<dbReference type="InterPro" id="IPR016039">
    <property type="entry name" value="Thiolase-like"/>
</dbReference>
<evidence type="ECO:0000313" key="7">
    <source>
        <dbReference type="EMBL" id="UWP78460.1"/>
    </source>
</evidence>
<organism evidence="7 8">
    <name type="scientific">Dactylosporangium fulvum</name>
    <dbReference type="NCBI Taxonomy" id="53359"/>
    <lineage>
        <taxon>Bacteria</taxon>
        <taxon>Bacillati</taxon>
        <taxon>Actinomycetota</taxon>
        <taxon>Actinomycetes</taxon>
        <taxon>Micromonosporales</taxon>
        <taxon>Micromonosporaceae</taxon>
        <taxon>Dactylosporangium</taxon>
    </lineage>
</organism>
<dbReference type="CDD" id="cd00751">
    <property type="entry name" value="thiolase"/>
    <property type="match status" value="1"/>
</dbReference>
<dbReference type="PANTHER" id="PTHR43365">
    <property type="entry name" value="BLR7806 PROTEIN"/>
    <property type="match status" value="1"/>
</dbReference>
<dbReference type="Pfam" id="PF02803">
    <property type="entry name" value="Thiolase_C"/>
    <property type="match status" value="1"/>
</dbReference>
<dbReference type="GO" id="GO:0003985">
    <property type="term" value="F:acetyl-CoA C-acetyltransferase activity"/>
    <property type="evidence" value="ECO:0007669"/>
    <property type="project" value="UniProtKB-EC"/>
</dbReference>
<dbReference type="InterPro" id="IPR020610">
    <property type="entry name" value="Thiolase_AS"/>
</dbReference>
<dbReference type="InterPro" id="IPR002155">
    <property type="entry name" value="Thiolase"/>
</dbReference>
<dbReference type="EMBL" id="CP073720">
    <property type="protein sequence ID" value="UWP78460.1"/>
    <property type="molecule type" value="Genomic_DNA"/>
</dbReference>
<proteinExistence type="inferred from homology"/>
<dbReference type="Gene3D" id="3.40.47.10">
    <property type="match status" value="2"/>
</dbReference>
<evidence type="ECO:0000256" key="3">
    <source>
        <dbReference type="ARBA" id="ARBA00023315"/>
    </source>
</evidence>
<evidence type="ECO:0000313" key="8">
    <source>
        <dbReference type="Proteomes" id="UP001059617"/>
    </source>
</evidence>
<dbReference type="InterPro" id="IPR020616">
    <property type="entry name" value="Thiolase_N"/>
</dbReference>
<feature type="domain" description="Thiolase C-terminal" evidence="6">
    <location>
        <begin position="281"/>
        <end position="402"/>
    </location>
</feature>
<sequence>MSTEAFVYDAVRTPRGRGKQNGSLHGVKPVSLVVGLIDELRRRHPGLDPAAIDDVVLGVVSPLGDQGGDIAKTAAVAAGLPETVAGVQLNRFCASGLEAVNIAAQKVRAGWEDLVLAGGVESMSRVPMGSDGGPWAMDPETSFATRFVPQGIGADLIATMEGFTREDVDQYALESQTRAAKAWAGGYFARSVVPVRDRNGLVVLDRDEHVRASTLEGLGSLPPSFATIGELGGFDAVALQKYHWVERIDHVHTAGNSSGIVDGASLVLVGSEAAGQAAGLTPRARVVAAAVSGADPTIMLTGPAPASRKALAKAGLTVDDIDLVEMNEAFAAVVLRYAKDMGLSLDKVNVNGGAIAMGHPLGATGGMLLGTLVDELERRNLRYGLATLCIGGGMGIATIVERI</sequence>
<dbReference type="PIRSF" id="PIRSF000429">
    <property type="entry name" value="Ac-CoA_Ac_transf"/>
    <property type="match status" value="1"/>
</dbReference>
<gene>
    <name evidence="7" type="ORF">Dfulv_25060</name>
</gene>
<evidence type="ECO:0000259" key="5">
    <source>
        <dbReference type="Pfam" id="PF00108"/>
    </source>
</evidence>
<dbReference type="NCBIfam" id="TIGR01930">
    <property type="entry name" value="AcCoA-C-Actrans"/>
    <property type="match status" value="1"/>
</dbReference>
<dbReference type="PROSITE" id="PS00099">
    <property type="entry name" value="THIOLASE_3"/>
    <property type="match status" value="1"/>
</dbReference>
<dbReference type="PROSITE" id="PS00737">
    <property type="entry name" value="THIOLASE_2"/>
    <property type="match status" value="1"/>
</dbReference>
<keyword evidence="3 4" id="KW-0012">Acyltransferase</keyword>
<reference evidence="7" key="1">
    <citation type="submission" date="2021-04" db="EMBL/GenBank/DDBJ databases">
        <authorList>
            <person name="Hartkoorn R.C."/>
            <person name="Beaudoing E."/>
            <person name="Hot D."/>
        </authorList>
    </citation>
    <scope>NUCLEOTIDE SEQUENCE</scope>
    <source>
        <strain evidence="7">NRRL B-16292</strain>
    </source>
</reference>
<dbReference type="InterPro" id="IPR020615">
    <property type="entry name" value="Thiolase_acyl_enz_int_AS"/>
</dbReference>
<name>A0ABY5VM93_9ACTN</name>
<dbReference type="InterPro" id="IPR020613">
    <property type="entry name" value="Thiolase_CS"/>
</dbReference>
<accession>A0ABY5VM93</accession>
<evidence type="ECO:0000256" key="4">
    <source>
        <dbReference type="RuleBase" id="RU003557"/>
    </source>
</evidence>
<dbReference type="InterPro" id="IPR020617">
    <property type="entry name" value="Thiolase_C"/>
</dbReference>
<dbReference type="Proteomes" id="UP001059617">
    <property type="component" value="Chromosome"/>
</dbReference>
<evidence type="ECO:0000256" key="1">
    <source>
        <dbReference type="ARBA" id="ARBA00010982"/>
    </source>
</evidence>
<feature type="domain" description="Thiolase N-terminal" evidence="5">
    <location>
        <begin position="7"/>
        <end position="229"/>
    </location>
</feature>
<keyword evidence="8" id="KW-1185">Reference proteome</keyword>
<dbReference type="PROSITE" id="PS00098">
    <property type="entry name" value="THIOLASE_1"/>
    <property type="match status" value="1"/>
</dbReference>
<protein>
    <submittedName>
        <fullName evidence="7">Acetyl-CoA C-acetyltransferase</fullName>
        <ecNumber evidence="7">2.3.1.9</ecNumber>
    </submittedName>
</protein>
<dbReference type="PANTHER" id="PTHR43365:SF1">
    <property type="entry name" value="ACETYL-COA C-ACYLTRANSFERASE"/>
    <property type="match status" value="1"/>
</dbReference>
<keyword evidence="2 4" id="KW-0808">Transferase</keyword>
<dbReference type="NCBIfam" id="NF006090">
    <property type="entry name" value="PRK08242.1"/>
    <property type="match status" value="1"/>
</dbReference>